<dbReference type="AlphaFoldDB" id="A0A2Z6M1P2"/>
<proteinExistence type="predicted"/>
<dbReference type="Proteomes" id="UP000242715">
    <property type="component" value="Unassembled WGS sequence"/>
</dbReference>
<evidence type="ECO:0000313" key="1">
    <source>
        <dbReference type="EMBL" id="GAU10969.1"/>
    </source>
</evidence>
<keyword evidence="2" id="KW-1185">Reference proteome</keyword>
<reference evidence="2" key="1">
    <citation type="journal article" date="2017" name="Front. Plant Sci.">
        <title>Climate Clever Clovers: New Paradigm to Reduce the Environmental Footprint of Ruminants by Breeding Low Methanogenic Forages Utilizing Haplotype Variation.</title>
        <authorList>
            <person name="Kaur P."/>
            <person name="Appels R."/>
            <person name="Bayer P.E."/>
            <person name="Keeble-Gagnere G."/>
            <person name="Wang J."/>
            <person name="Hirakawa H."/>
            <person name="Shirasawa K."/>
            <person name="Vercoe P."/>
            <person name="Stefanova K."/>
            <person name="Durmic Z."/>
            <person name="Nichols P."/>
            <person name="Revell C."/>
            <person name="Isobe S.N."/>
            <person name="Edwards D."/>
            <person name="Erskine W."/>
        </authorList>
    </citation>
    <scope>NUCLEOTIDE SEQUENCE [LARGE SCALE GENOMIC DNA]</scope>
    <source>
        <strain evidence="2">cv. Daliak</strain>
    </source>
</reference>
<organism evidence="1 2">
    <name type="scientific">Trifolium subterraneum</name>
    <name type="common">Subterranean clover</name>
    <dbReference type="NCBI Taxonomy" id="3900"/>
    <lineage>
        <taxon>Eukaryota</taxon>
        <taxon>Viridiplantae</taxon>
        <taxon>Streptophyta</taxon>
        <taxon>Embryophyta</taxon>
        <taxon>Tracheophyta</taxon>
        <taxon>Spermatophyta</taxon>
        <taxon>Magnoliopsida</taxon>
        <taxon>eudicotyledons</taxon>
        <taxon>Gunneridae</taxon>
        <taxon>Pentapetalae</taxon>
        <taxon>rosids</taxon>
        <taxon>fabids</taxon>
        <taxon>Fabales</taxon>
        <taxon>Fabaceae</taxon>
        <taxon>Papilionoideae</taxon>
        <taxon>50 kb inversion clade</taxon>
        <taxon>NPAAA clade</taxon>
        <taxon>Hologalegina</taxon>
        <taxon>IRL clade</taxon>
        <taxon>Trifolieae</taxon>
        <taxon>Trifolium</taxon>
    </lineage>
</organism>
<accession>A0A2Z6M1P2</accession>
<name>A0A2Z6M1P2_TRISU</name>
<protein>
    <submittedName>
        <fullName evidence="1">Uncharacterized protein</fullName>
    </submittedName>
</protein>
<gene>
    <name evidence="1" type="ORF">TSUD_112630</name>
</gene>
<dbReference type="EMBL" id="DF973112">
    <property type="protein sequence ID" value="GAU10969.1"/>
    <property type="molecule type" value="Genomic_DNA"/>
</dbReference>
<evidence type="ECO:0000313" key="2">
    <source>
        <dbReference type="Proteomes" id="UP000242715"/>
    </source>
</evidence>
<sequence>MAIHGTYWEVRKRCVALLVKRKRMCCCFLVLDSSKLMASASDCELPRREESVRSNMDMVVVDGGEWWLFGSESVE</sequence>